<sequence>MSLKNKLEGRMRIVLSILIILSLLLTQFNQIVLAGSNNVGTPPIGGDNGGGGSGGVSSGSQYTWSSTQVGFRVTLVDK</sequence>
<accession>A0A017RXV5</accession>
<feature type="compositionally biased region" description="Gly residues" evidence="1">
    <location>
        <begin position="46"/>
        <end position="57"/>
    </location>
</feature>
<reference evidence="2 3" key="1">
    <citation type="journal article" date="2014" name="Genome Announc.">
        <title>Draft Genome Sequence of Fervidicella metallireducens Strain AeBT, an Iron-Reducing Thermoanaerobe from the Great Artesian Basin.</title>
        <authorList>
            <person name="Patel B.K."/>
        </authorList>
    </citation>
    <scope>NUCLEOTIDE SEQUENCE [LARGE SCALE GENOMIC DNA]</scope>
    <source>
        <strain evidence="2 3">AeB</strain>
    </source>
</reference>
<keyword evidence="3" id="KW-1185">Reference proteome</keyword>
<evidence type="ECO:0000313" key="2">
    <source>
        <dbReference type="EMBL" id="EYE89578.1"/>
    </source>
</evidence>
<organism evidence="2 3">
    <name type="scientific">Fervidicella metallireducens AeB</name>
    <dbReference type="NCBI Taxonomy" id="1403537"/>
    <lineage>
        <taxon>Bacteria</taxon>
        <taxon>Bacillati</taxon>
        <taxon>Bacillota</taxon>
        <taxon>Clostridia</taxon>
        <taxon>Eubacteriales</taxon>
        <taxon>Clostridiaceae</taxon>
        <taxon>Fervidicella</taxon>
    </lineage>
</organism>
<protein>
    <submittedName>
        <fullName evidence="2">Uncharacterized protein</fullName>
    </submittedName>
</protein>
<dbReference type="EMBL" id="AZQP01000003">
    <property type="protein sequence ID" value="EYE89578.1"/>
    <property type="molecule type" value="Genomic_DNA"/>
</dbReference>
<gene>
    <name evidence="2" type="ORF">Q428_01555</name>
</gene>
<comment type="caution">
    <text evidence="2">The sequence shown here is derived from an EMBL/GenBank/DDBJ whole genome shotgun (WGS) entry which is preliminary data.</text>
</comment>
<feature type="region of interest" description="Disordered" evidence="1">
    <location>
        <begin position="42"/>
        <end position="62"/>
    </location>
</feature>
<dbReference type="STRING" id="1403537.Q428_01555"/>
<dbReference type="RefSeq" id="WP_035377543.1">
    <property type="nucleotide sequence ID" value="NZ_AZQP01000003.1"/>
</dbReference>
<dbReference type="Proteomes" id="UP000019681">
    <property type="component" value="Unassembled WGS sequence"/>
</dbReference>
<proteinExistence type="predicted"/>
<evidence type="ECO:0000313" key="3">
    <source>
        <dbReference type="Proteomes" id="UP000019681"/>
    </source>
</evidence>
<evidence type="ECO:0000256" key="1">
    <source>
        <dbReference type="SAM" id="MobiDB-lite"/>
    </source>
</evidence>
<name>A0A017RXV5_9CLOT</name>
<dbReference type="AlphaFoldDB" id="A0A017RXV5"/>